<protein>
    <submittedName>
        <fullName evidence="2">Uncharacterized protein</fullName>
    </submittedName>
</protein>
<dbReference type="AlphaFoldDB" id="A0AA86SST6"/>
<feature type="region of interest" description="Disordered" evidence="1">
    <location>
        <begin position="1"/>
        <end position="21"/>
    </location>
</feature>
<evidence type="ECO:0000313" key="2">
    <source>
        <dbReference type="EMBL" id="CAJ1972026.1"/>
    </source>
</evidence>
<proteinExistence type="predicted"/>
<evidence type="ECO:0000256" key="1">
    <source>
        <dbReference type="SAM" id="MobiDB-lite"/>
    </source>
</evidence>
<dbReference type="Gramene" id="rna-AYBTSS11_LOCUS24038">
    <property type="protein sequence ID" value="CAJ1972026.1"/>
    <property type="gene ID" value="gene-AYBTSS11_LOCUS24038"/>
</dbReference>
<evidence type="ECO:0000313" key="3">
    <source>
        <dbReference type="Proteomes" id="UP001189624"/>
    </source>
</evidence>
<dbReference type="EMBL" id="OY731405">
    <property type="protein sequence ID" value="CAJ1972026.1"/>
    <property type="molecule type" value="Genomic_DNA"/>
</dbReference>
<sequence>MSSARIARPEPTFGPKTRAAPASDSLISKITLKVVVFHFRRFQPHLSYTSQVISQSLTRVKLNRSSFPPIPPSPFPWPWFRRIVDSD</sequence>
<gene>
    <name evidence="2" type="ORF">AYBTSS11_LOCUS24038</name>
</gene>
<accession>A0AA86SST6</accession>
<reference evidence="2" key="1">
    <citation type="submission" date="2023-10" db="EMBL/GenBank/DDBJ databases">
        <authorList>
            <person name="Domelevo Entfellner J.-B."/>
        </authorList>
    </citation>
    <scope>NUCLEOTIDE SEQUENCE</scope>
</reference>
<feature type="non-terminal residue" evidence="2">
    <location>
        <position position="87"/>
    </location>
</feature>
<keyword evidence="3" id="KW-1185">Reference proteome</keyword>
<organism evidence="2 3">
    <name type="scientific">Sphenostylis stenocarpa</name>
    <dbReference type="NCBI Taxonomy" id="92480"/>
    <lineage>
        <taxon>Eukaryota</taxon>
        <taxon>Viridiplantae</taxon>
        <taxon>Streptophyta</taxon>
        <taxon>Embryophyta</taxon>
        <taxon>Tracheophyta</taxon>
        <taxon>Spermatophyta</taxon>
        <taxon>Magnoliopsida</taxon>
        <taxon>eudicotyledons</taxon>
        <taxon>Gunneridae</taxon>
        <taxon>Pentapetalae</taxon>
        <taxon>rosids</taxon>
        <taxon>fabids</taxon>
        <taxon>Fabales</taxon>
        <taxon>Fabaceae</taxon>
        <taxon>Papilionoideae</taxon>
        <taxon>50 kb inversion clade</taxon>
        <taxon>NPAAA clade</taxon>
        <taxon>indigoferoid/millettioid clade</taxon>
        <taxon>Phaseoleae</taxon>
        <taxon>Sphenostylis</taxon>
    </lineage>
</organism>
<dbReference type="Proteomes" id="UP001189624">
    <property type="component" value="Chromosome 8"/>
</dbReference>
<name>A0AA86SST6_9FABA</name>